<evidence type="ECO:0000313" key="1">
    <source>
        <dbReference type="EMBL" id="KAJ8681545.1"/>
    </source>
</evidence>
<reference evidence="1" key="1">
    <citation type="submission" date="2023-04" db="EMBL/GenBank/DDBJ databases">
        <title>A chromosome-level genome assembly of the parasitoid wasp Eretmocerus hayati.</title>
        <authorList>
            <person name="Zhong Y."/>
            <person name="Liu S."/>
            <person name="Liu Y."/>
        </authorList>
    </citation>
    <scope>NUCLEOTIDE SEQUENCE</scope>
    <source>
        <strain evidence="1">ZJU_SS_LIU_2023</strain>
    </source>
</reference>
<accession>A0ACC2PDN2</accession>
<gene>
    <name evidence="1" type="ORF">QAD02_017337</name>
</gene>
<keyword evidence="2" id="KW-1185">Reference proteome</keyword>
<organism evidence="1 2">
    <name type="scientific">Eretmocerus hayati</name>
    <dbReference type="NCBI Taxonomy" id="131215"/>
    <lineage>
        <taxon>Eukaryota</taxon>
        <taxon>Metazoa</taxon>
        <taxon>Ecdysozoa</taxon>
        <taxon>Arthropoda</taxon>
        <taxon>Hexapoda</taxon>
        <taxon>Insecta</taxon>
        <taxon>Pterygota</taxon>
        <taxon>Neoptera</taxon>
        <taxon>Endopterygota</taxon>
        <taxon>Hymenoptera</taxon>
        <taxon>Apocrita</taxon>
        <taxon>Proctotrupomorpha</taxon>
        <taxon>Chalcidoidea</taxon>
        <taxon>Aphelinidae</taxon>
        <taxon>Aphelininae</taxon>
        <taxon>Eretmocerus</taxon>
    </lineage>
</organism>
<evidence type="ECO:0000313" key="2">
    <source>
        <dbReference type="Proteomes" id="UP001239111"/>
    </source>
</evidence>
<proteinExistence type="predicted"/>
<dbReference type="EMBL" id="CM056741">
    <property type="protein sequence ID" value="KAJ8681545.1"/>
    <property type="molecule type" value="Genomic_DNA"/>
</dbReference>
<sequence>MNVKTVMDFMELTGRLKHLKRRGWEMKNTHDPETISGHMYRMATLCFLVDPNSTKLDKLKLVEMALIHDLAECIVGDITPHCGISPEQKHKMEDDAMVKICENLGERGVEMLKLFREYEEQKSPEAQYIKDLDIIDLLMQAYEYEKRDKNPGHYQEFFTSQEGKIRNPFIKDILREIESQRKALNNKNDS</sequence>
<name>A0ACC2PDN2_9HYME</name>
<comment type="caution">
    <text evidence="1">The sequence shown here is derived from an EMBL/GenBank/DDBJ whole genome shotgun (WGS) entry which is preliminary data.</text>
</comment>
<protein>
    <submittedName>
        <fullName evidence="1">Uncharacterized protein</fullName>
    </submittedName>
</protein>
<dbReference type="Proteomes" id="UP001239111">
    <property type="component" value="Chromosome 1"/>
</dbReference>